<keyword evidence="3" id="KW-1185">Reference proteome</keyword>
<reference evidence="2" key="1">
    <citation type="submission" date="2025-08" db="UniProtKB">
        <authorList>
            <consortium name="Ensembl"/>
        </authorList>
    </citation>
    <scope>IDENTIFICATION</scope>
</reference>
<name>A0A8C3KD87_9CHAR</name>
<dbReference type="GO" id="GO:0016020">
    <property type="term" value="C:membrane"/>
    <property type="evidence" value="ECO:0007669"/>
    <property type="project" value="TreeGrafter"/>
</dbReference>
<dbReference type="PANTHER" id="PTHR16201">
    <property type="entry name" value="SEVEN TRANSMEMBRANE PROTEIN 1-RELATED"/>
    <property type="match status" value="1"/>
</dbReference>
<evidence type="ECO:0000313" key="2">
    <source>
        <dbReference type="Ensembl" id="ENSCPGP00000020692.1"/>
    </source>
</evidence>
<keyword evidence="1" id="KW-0812">Transmembrane</keyword>
<dbReference type="Proteomes" id="UP000694419">
    <property type="component" value="Unplaced"/>
</dbReference>
<feature type="transmembrane region" description="Helical" evidence="1">
    <location>
        <begin position="30"/>
        <end position="47"/>
    </location>
</feature>
<organism evidence="2 3">
    <name type="scientific">Calidris pygmaea</name>
    <name type="common">Spoon-billed sandpiper</name>
    <dbReference type="NCBI Taxonomy" id="425635"/>
    <lineage>
        <taxon>Eukaryota</taxon>
        <taxon>Metazoa</taxon>
        <taxon>Chordata</taxon>
        <taxon>Craniata</taxon>
        <taxon>Vertebrata</taxon>
        <taxon>Euteleostomi</taxon>
        <taxon>Archelosauria</taxon>
        <taxon>Archosauria</taxon>
        <taxon>Dinosauria</taxon>
        <taxon>Saurischia</taxon>
        <taxon>Theropoda</taxon>
        <taxon>Coelurosauria</taxon>
        <taxon>Aves</taxon>
        <taxon>Neognathae</taxon>
        <taxon>Neoaves</taxon>
        <taxon>Charadriiformes</taxon>
        <taxon>Scolopacidae</taxon>
        <taxon>Calidris</taxon>
    </lineage>
</organism>
<sequence>TSTLPCPAPAGECWPGCDTCLAGEPGCVSWGLWMLAALCWIAARSLLSCRCPGQGRRQASLLFLLYTFLGHVCSTVGALLASQLGIQVGKAPGGAGDGWVAPRMGEEWGTWCGPIPPLWAKPVPESEPMSHAGPPRQRGRRRRRWLQDGLLALALPLSMGAGRSLLTTSPRLSLERPEGARRRLLGAVLEVRCPLLIPPGAGGQSPVKHRRCWALSTRGFCSDCRGKPCPRRRLWATFCSATAGVLYAAAIVTHDQQPAHLLRALPWLLIALGSAALDVAVSFPRALGASGLYRRSLMPGLPWLERKMMEEQRKKRLFFLPLCLKGRKEMMSPFVLLLFPVPSQTGHGVARLPGDAQMGAAGSVPPQPPVCSPLLALHPGLSPSGSSDATSINSELEVSPSAVWELLGQGLQVDLCRAGVCAGLSIPHSARRRVWYEKRSEGGICVRVEVSL</sequence>
<evidence type="ECO:0000256" key="1">
    <source>
        <dbReference type="SAM" id="Phobius"/>
    </source>
</evidence>
<evidence type="ECO:0000313" key="3">
    <source>
        <dbReference type="Proteomes" id="UP000694419"/>
    </source>
</evidence>
<accession>A0A8C3KD87</accession>
<keyword evidence="1" id="KW-1133">Transmembrane helix</keyword>
<proteinExistence type="predicted"/>
<dbReference type="PANTHER" id="PTHR16201:SF53">
    <property type="entry name" value="TRANSMEMBRANE PROTEIN 44"/>
    <property type="match status" value="1"/>
</dbReference>
<dbReference type="AlphaFoldDB" id="A0A8C3KD87"/>
<dbReference type="GO" id="GO:0015174">
    <property type="term" value="F:basic amino acid transmembrane transporter activity"/>
    <property type="evidence" value="ECO:0007669"/>
    <property type="project" value="TreeGrafter"/>
</dbReference>
<dbReference type="InterPro" id="IPR051415">
    <property type="entry name" value="LAAT-1"/>
</dbReference>
<dbReference type="Ensembl" id="ENSCPGT00000022669.1">
    <property type="protein sequence ID" value="ENSCPGP00000020692.1"/>
    <property type="gene ID" value="ENSCPGG00000014458.1"/>
</dbReference>
<feature type="transmembrane region" description="Helical" evidence="1">
    <location>
        <begin position="59"/>
        <end position="81"/>
    </location>
</feature>
<protein>
    <submittedName>
        <fullName evidence="2">Transmembrane protein 44</fullName>
    </submittedName>
</protein>
<keyword evidence="1" id="KW-0472">Membrane</keyword>
<reference evidence="2" key="2">
    <citation type="submission" date="2025-09" db="UniProtKB">
        <authorList>
            <consortium name="Ensembl"/>
        </authorList>
    </citation>
    <scope>IDENTIFICATION</scope>
</reference>